<keyword evidence="3" id="KW-1185">Reference proteome</keyword>
<dbReference type="EMBL" id="ASPP01008022">
    <property type="protein sequence ID" value="ETO26198.1"/>
    <property type="molecule type" value="Genomic_DNA"/>
</dbReference>
<gene>
    <name evidence="2" type="ORF">RFI_10942</name>
</gene>
<evidence type="ECO:0000313" key="2">
    <source>
        <dbReference type="EMBL" id="ETO26198.1"/>
    </source>
</evidence>
<accession>X6NJV7</accession>
<dbReference type="Proteomes" id="UP000023152">
    <property type="component" value="Unassembled WGS sequence"/>
</dbReference>
<name>X6NJV7_RETFI</name>
<keyword evidence="1" id="KW-1133">Transmembrane helix</keyword>
<evidence type="ECO:0000313" key="3">
    <source>
        <dbReference type="Proteomes" id="UP000023152"/>
    </source>
</evidence>
<evidence type="ECO:0000256" key="1">
    <source>
        <dbReference type="SAM" id="Phobius"/>
    </source>
</evidence>
<comment type="caution">
    <text evidence="2">The sequence shown here is derived from an EMBL/GenBank/DDBJ whole genome shotgun (WGS) entry which is preliminary data.</text>
</comment>
<dbReference type="AlphaFoldDB" id="X6NJV7"/>
<proteinExistence type="predicted"/>
<organism evidence="2 3">
    <name type="scientific">Reticulomyxa filosa</name>
    <dbReference type="NCBI Taxonomy" id="46433"/>
    <lineage>
        <taxon>Eukaryota</taxon>
        <taxon>Sar</taxon>
        <taxon>Rhizaria</taxon>
        <taxon>Retaria</taxon>
        <taxon>Foraminifera</taxon>
        <taxon>Monothalamids</taxon>
        <taxon>Reticulomyxidae</taxon>
        <taxon>Reticulomyxa</taxon>
    </lineage>
</organism>
<protein>
    <submittedName>
        <fullName evidence="2">Uncharacterized protein</fullName>
    </submittedName>
</protein>
<keyword evidence="1" id="KW-0472">Membrane</keyword>
<sequence length="199" mass="22919">MSIENLYWNVILEIEFFLLCVCVCVFFFFFKKKKDEPETKEIIATVTILSTDAIGQLREKDLEHSFDESITTMAEKHKRLVDVQTKVLTVQSLSHFFKISDMVVIHAHANQQGDLCVENGFGGLTLMICEDIKKALRSAQLPKIVYLSVCNSERIASVLRIGTYIYIYIYTYIYVNLEAYKCKQITNNPTNQPINQPTK</sequence>
<keyword evidence="1" id="KW-0812">Transmembrane</keyword>
<feature type="transmembrane region" description="Helical" evidence="1">
    <location>
        <begin position="6"/>
        <end position="30"/>
    </location>
</feature>
<reference evidence="2 3" key="1">
    <citation type="journal article" date="2013" name="Curr. Biol.">
        <title>The Genome of the Foraminiferan Reticulomyxa filosa.</title>
        <authorList>
            <person name="Glockner G."/>
            <person name="Hulsmann N."/>
            <person name="Schleicher M."/>
            <person name="Noegel A.A."/>
            <person name="Eichinger L."/>
            <person name="Gallinger C."/>
            <person name="Pawlowski J."/>
            <person name="Sierra R."/>
            <person name="Euteneuer U."/>
            <person name="Pillet L."/>
            <person name="Moustafa A."/>
            <person name="Platzer M."/>
            <person name="Groth M."/>
            <person name="Szafranski K."/>
            <person name="Schliwa M."/>
        </authorList>
    </citation>
    <scope>NUCLEOTIDE SEQUENCE [LARGE SCALE GENOMIC DNA]</scope>
</reference>